<dbReference type="InterPro" id="IPR054722">
    <property type="entry name" value="PolX-like_BBD"/>
</dbReference>
<feature type="domain" description="Retrovirus-related Pol polyprotein from transposon TNT 1-94-like beta-barrel" evidence="2">
    <location>
        <begin position="159"/>
        <end position="235"/>
    </location>
</feature>
<proteinExistence type="predicted"/>
<accession>A0A9W9MKD0</accession>
<feature type="region of interest" description="Disordered" evidence="1">
    <location>
        <begin position="69"/>
        <end position="96"/>
    </location>
</feature>
<comment type="caution">
    <text evidence="3">The sequence shown here is derived from an EMBL/GenBank/DDBJ whole genome shotgun (WGS) entry which is preliminary data.</text>
</comment>
<dbReference type="Proteomes" id="UP001150942">
    <property type="component" value="Unassembled WGS sequence"/>
</dbReference>
<evidence type="ECO:0000256" key="1">
    <source>
        <dbReference type="SAM" id="MobiDB-lite"/>
    </source>
</evidence>
<dbReference type="Pfam" id="PF22936">
    <property type="entry name" value="Pol_BBD"/>
    <property type="match status" value="1"/>
</dbReference>
<protein>
    <recommendedName>
        <fullName evidence="2">Retrovirus-related Pol polyprotein from transposon TNT 1-94-like beta-barrel domain-containing protein</fullName>
    </recommendedName>
</protein>
<evidence type="ECO:0000313" key="3">
    <source>
        <dbReference type="EMBL" id="KAJ5202943.1"/>
    </source>
</evidence>
<reference evidence="3" key="1">
    <citation type="submission" date="2022-11" db="EMBL/GenBank/DDBJ databases">
        <authorList>
            <person name="Petersen C."/>
        </authorList>
    </citation>
    <scope>NUCLEOTIDE SEQUENCE</scope>
    <source>
        <strain evidence="3">IBT 20477</strain>
    </source>
</reference>
<reference evidence="3" key="2">
    <citation type="journal article" date="2023" name="IMA Fungus">
        <title>Comparative genomic study of the Penicillium genus elucidates a diverse pangenome and 15 lateral gene transfer events.</title>
        <authorList>
            <person name="Petersen C."/>
            <person name="Sorensen T."/>
            <person name="Nielsen M.R."/>
            <person name="Sondergaard T.E."/>
            <person name="Sorensen J.L."/>
            <person name="Fitzpatrick D.A."/>
            <person name="Frisvad J.C."/>
            <person name="Nielsen K.L."/>
        </authorList>
    </citation>
    <scope>NUCLEOTIDE SEQUENCE</scope>
    <source>
        <strain evidence="3">IBT 20477</strain>
    </source>
</reference>
<sequence length="237" mass="26755">MESDYECVYDFLLAAKPHSPAFFAIWYEKTIGERKTVKFHELVTNFRSYAAAEKQGSDTNPKISFATLHGQQEQKQQQAAHPAKSSPNRDSFECPSREQKEKKSFLSVQMEALEYSFFTSQLDGPVNAWLRKEDSMANTKRNIATTTQDKGSHALQKSWVLDSGASCHICNERSRFTSFKPITDSIRTGDSQTDVSGIGEVRIRGKRPRTGETVVIKLSNVLYSPNFMTNLVSLKLL</sequence>
<keyword evidence="4" id="KW-1185">Reference proteome</keyword>
<dbReference type="AlphaFoldDB" id="A0A9W9MKD0"/>
<dbReference type="OrthoDB" id="2663223at2759"/>
<evidence type="ECO:0000313" key="4">
    <source>
        <dbReference type="Proteomes" id="UP001150942"/>
    </source>
</evidence>
<gene>
    <name evidence="3" type="ORF">N7449_005022</name>
</gene>
<evidence type="ECO:0000259" key="2">
    <source>
        <dbReference type="Pfam" id="PF22936"/>
    </source>
</evidence>
<name>A0A9W9MKD0_9EURO</name>
<dbReference type="PANTHER" id="PTHR40628">
    <property type="entry name" value="CHROMO DOMAIN-CONTAINING PROTEIN"/>
    <property type="match status" value="1"/>
</dbReference>
<organism evidence="3 4">
    <name type="scientific">Penicillium cf. viridicatum</name>
    <dbReference type="NCBI Taxonomy" id="2972119"/>
    <lineage>
        <taxon>Eukaryota</taxon>
        <taxon>Fungi</taxon>
        <taxon>Dikarya</taxon>
        <taxon>Ascomycota</taxon>
        <taxon>Pezizomycotina</taxon>
        <taxon>Eurotiomycetes</taxon>
        <taxon>Eurotiomycetidae</taxon>
        <taxon>Eurotiales</taxon>
        <taxon>Aspergillaceae</taxon>
        <taxon>Penicillium</taxon>
    </lineage>
</organism>
<dbReference type="PANTHER" id="PTHR40628:SF1">
    <property type="entry name" value="CHROMO DOMAIN-CONTAINING PROTEIN"/>
    <property type="match status" value="1"/>
</dbReference>
<dbReference type="EMBL" id="JAPQKQ010000003">
    <property type="protein sequence ID" value="KAJ5202943.1"/>
    <property type="molecule type" value="Genomic_DNA"/>
</dbReference>